<protein>
    <submittedName>
        <fullName evidence="1">Uncharacterized protein</fullName>
    </submittedName>
</protein>
<accession>A0A318S872</accession>
<organism evidence="1 2">
    <name type="scientific">Deinococcus yavapaiensis KR-236</name>
    <dbReference type="NCBI Taxonomy" id="694435"/>
    <lineage>
        <taxon>Bacteria</taxon>
        <taxon>Thermotogati</taxon>
        <taxon>Deinococcota</taxon>
        <taxon>Deinococci</taxon>
        <taxon>Deinococcales</taxon>
        <taxon>Deinococcaceae</taxon>
        <taxon>Deinococcus</taxon>
    </lineage>
</organism>
<reference evidence="1 2" key="1">
    <citation type="submission" date="2018-06" db="EMBL/GenBank/DDBJ databases">
        <title>Genomic Encyclopedia of Type Strains, Phase IV (KMG-IV): sequencing the most valuable type-strain genomes for metagenomic binning, comparative biology and taxonomic classification.</title>
        <authorList>
            <person name="Goeker M."/>
        </authorList>
    </citation>
    <scope>NUCLEOTIDE SEQUENCE [LARGE SCALE GENOMIC DNA]</scope>
    <source>
        <strain evidence="1 2">DSM 18048</strain>
    </source>
</reference>
<keyword evidence="2" id="KW-1185">Reference proteome</keyword>
<sequence length="153" mass="16779">MKFERVALPYAIAAIQSTSGAWTARVHDNDGIAWLALEDEHRGLTVPISPSVGRFSPGERGDASFAWEILARVKGALRDVDEDDTYGGFRRLGLLDASGDFDHVPERDDAWWDALTRAAFDVPLDAAFTPVVVVSVARAPEEPSVTWRAWAAQ</sequence>
<evidence type="ECO:0000313" key="2">
    <source>
        <dbReference type="Proteomes" id="UP000248326"/>
    </source>
</evidence>
<comment type="caution">
    <text evidence="1">The sequence shown here is derived from an EMBL/GenBank/DDBJ whole genome shotgun (WGS) entry which is preliminary data.</text>
</comment>
<gene>
    <name evidence="1" type="ORF">DES52_11327</name>
</gene>
<proteinExistence type="predicted"/>
<dbReference type="EMBL" id="QJSX01000013">
    <property type="protein sequence ID" value="PYE51981.1"/>
    <property type="molecule type" value="Genomic_DNA"/>
</dbReference>
<evidence type="ECO:0000313" key="1">
    <source>
        <dbReference type="EMBL" id="PYE51981.1"/>
    </source>
</evidence>
<dbReference type="AlphaFoldDB" id="A0A318S872"/>
<dbReference type="RefSeq" id="WP_110887752.1">
    <property type="nucleotide sequence ID" value="NZ_QJSX01000013.1"/>
</dbReference>
<dbReference type="Proteomes" id="UP000248326">
    <property type="component" value="Unassembled WGS sequence"/>
</dbReference>
<name>A0A318S872_9DEIO</name>